<keyword evidence="5" id="KW-1185">Reference proteome</keyword>
<feature type="domain" description="Dihydroorotase catalytic" evidence="3">
    <location>
        <begin position="59"/>
        <end position="245"/>
    </location>
</feature>
<dbReference type="InterPro" id="IPR006680">
    <property type="entry name" value="Amidohydro-rel"/>
</dbReference>
<evidence type="ECO:0000259" key="2">
    <source>
        <dbReference type="Pfam" id="PF01979"/>
    </source>
</evidence>
<dbReference type="EMBL" id="JAQQKX010000001">
    <property type="protein sequence ID" value="MDC7682075.1"/>
    <property type="molecule type" value="Genomic_DNA"/>
</dbReference>
<dbReference type="RefSeq" id="WP_272746583.1">
    <property type="nucleotide sequence ID" value="NZ_JAQQKX010000001.1"/>
</dbReference>
<dbReference type="Gene3D" id="3.20.20.140">
    <property type="entry name" value="Metal-dependent hydrolases"/>
    <property type="match status" value="1"/>
</dbReference>
<dbReference type="GO" id="GO:0004151">
    <property type="term" value="F:dihydroorotase activity"/>
    <property type="evidence" value="ECO:0007669"/>
    <property type="project" value="UniProtKB-EC"/>
</dbReference>
<dbReference type="EC" id="3.5.2.3" evidence="4"/>
<keyword evidence="4" id="KW-0378">Hydrolase</keyword>
<dbReference type="PANTHER" id="PTHR43668">
    <property type="entry name" value="ALLANTOINASE"/>
    <property type="match status" value="1"/>
</dbReference>
<feature type="domain" description="Amidohydrolase-related" evidence="2">
    <location>
        <begin position="291"/>
        <end position="430"/>
    </location>
</feature>
<comment type="caution">
    <text evidence="4">The sequence shown here is derived from an EMBL/GenBank/DDBJ whole genome shotgun (WGS) entry which is preliminary data.</text>
</comment>
<dbReference type="Pfam" id="PF01979">
    <property type="entry name" value="Amidohydro_1"/>
    <property type="match status" value="1"/>
</dbReference>
<accession>A0ABT5HPS6</accession>
<dbReference type="InterPro" id="IPR050138">
    <property type="entry name" value="DHOase/Allantoinase_Hydrolase"/>
</dbReference>
<dbReference type="Gene3D" id="2.30.40.10">
    <property type="entry name" value="Urease, subunit C, domain 1"/>
    <property type="match status" value="1"/>
</dbReference>
<dbReference type="InterPro" id="IPR011059">
    <property type="entry name" value="Metal-dep_hydrolase_composite"/>
</dbReference>
<organism evidence="4 5">
    <name type="scientific">Asticcacaulis aquaticus</name>
    <dbReference type="NCBI Taxonomy" id="2984212"/>
    <lineage>
        <taxon>Bacteria</taxon>
        <taxon>Pseudomonadati</taxon>
        <taxon>Pseudomonadota</taxon>
        <taxon>Alphaproteobacteria</taxon>
        <taxon>Caulobacterales</taxon>
        <taxon>Caulobacteraceae</taxon>
        <taxon>Asticcacaulis</taxon>
    </lineage>
</organism>
<proteinExistence type="predicted"/>
<dbReference type="Proteomes" id="UP001214854">
    <property type="component" value="Unassembled WGS sequence"/>
</dbReference>
<protein>
    <submittedName>
        <fullName evidence="4">Dihydroorotase</fullName>
        <ecNumber evidence="4">3.5.2.3</ecNumber>
    </submittedName>
</protein>
<evidence type="ECO:0000313" key="5">
    <source>
        <dbReference type="Proteomes" id="UP001214854"/>
    </source>
</evidence>
<gene>
    <name evidence="4" type="primary">pyrC</name>
    <name evidence="4" type="ORF">PQU92_02240</name>
</gene>
<sequence>MTQKQSQAIALVNARLIDPASGYDGPGSLIIAEGLIAEVLHTAHLPSGSADMKVIDCDGNVVCPGLIDLRVKTGEPGAEPKETLKSASRAAAAGGVTSMVVQPDTDPVIDEPAMVDFILRRARDIELVHVYPAGAATKGHNGKQMAEIGLMSESGAVYFTDVEHPIVNSKVLARVLSYANGFNALIAHRPKEPWLSDGAVATSGEMAARMGLSGVSALSERIALERDLALVELTGARLLVDQITTAGSVKAIKQAKARGLDVYASASINHLVFNEIDIGDYRTFYRLDPPLRSEDDRSALVDALADGVIDVVVSNHTPLPAEDKRRPFSEAEPGAIGLQTLLPALIGLHHDREIPLIDLLRTVTSNPAALIGLDAGRLAVGAPADLILVDIDAPFSLRERDILSKSKNSPFENRTLQGKVELTLVDGRIVYQSA</sequence>
<dbReference type="InterPro" id="IPR024403">
    <property type="entry name" value="DHOase_cat"/>
</dbReference>
<name>A0ABT5HPS6_9CAUL</name>
<evidence type="ECO:0000313" key="4">
    <source>
        <dbReference type="EMBL" id="MDC7682075.1"/>
    </source>
</evidence>
<dbReference type="CDD" id="cd01317">
    <property type="entry name" value="DHOase_IIa"/>
    <property type="match status" value="1"/>
</dbReference>
<evidence type="ECO:0000256" key="1">
    <source>
        <dbReference type="ARBA" id="ARBA00022975"/>
    </source>
</evidence>
<dbReference type="SUPFAM" id="SSF51338">
    <property type="entry name" value="Composite domain of metallo-dependent hydrolases"/>
    <property type="match status" value="1"/>
</dbReference>
<dbReference type="NCBIfam" id="TIGR00857">
    <property type="entry name" value="pyrC_multi"/>
    <property type="match status" value="1"/>
</dbReference>
<reference evidence="4 5" key="1">
    <citation type="submission" date="2023-01" db="EMBL/GenBank/DDBJ databases">
        <title>Novel species of the genus Asticcacaulis isolated from rivers.</title>
        <authorList>
            <person name="Lu H."/>
        </authorList>
    </citation>
    <scope>NUCLEOTIDE SEQUENCE [LARGE SCALE GENOMIC DNA]</scope>
    <source>
        <strain evidence="4 5">BYS171W</strain>
    </source>
</reference>
<dbReference type="Pfam" id="PF12890">
    <property type="entry name" value="DHOase"/>
    <property type="match status" value="1"/>
</dbReference>
<dbReference type="InterPro" id="IPR032466">
    <property type="entry name" value="Metal_Hydrolase"/>
</dbReference>
<dbReference type="SUPFAM" id="SSF51556">
    <property type="entry name" value="Metallo-dependent hydrolases"/>
    <property type="match status" value="1"/>
</dbReference>
<keyword evidence="1" id="KW-0665">Pyrimidine biosynthesis</keyword>
<evidence type="ECO:0000259" key="3">
    <source>
        <dbReference type="Pfam" id="PF12890"/>
    </source>
</evidence>
<dbReference type="PANTHER" id="PTHR43668:SF2">
    <property type="entry name" value="ALLANTOINASE"/>
    <property type="match status" value="1"/>
</dbReference>
<dbReference type="InterPro" id="IPR004722">
    <property type="entry name" value="DHOase"/>
</dbReference>